<name>A0AAW7ZDN6_9FIRM</name>
<dbReference type="GO" id="GO:0016747">
    <property type="term" value="F:acyltransferase activity, transferring groups other than amino-acyl groups"/>
    <property type="evidence" value="ECO:0007669"/>
    <property type="project" value="InterPro"/>
</dbReference>
<evidence type="ECO:0000256" key="10">
    <source>
        <dbReference type="PIRNR" id="PIRNR010130"/>
    </source>
</evidence>
<reference evidence="11" key="1">
    <citation type="journal article" date="2023" name="J. Hazard. Mater.">
        <title>Anaerobic biodegradation of pyrene and benzo[a]pyrene by a new sulfate-reducing Desulforamulus aquiferis strain DSA.</title>
        <authorList>
            <person name="Zhang Z."/>
            <person name="Sun J."/>
            <person name="Gong X."/>
            <person name="Wang C."/>
            <person name="Wang H."/>
        </authorList>
    </citation>
    <scope>NUCLEOTIDE SEQUENCE</scope>
    <source>
        <strain evidence="11">DSA</strain>
    </source>
</reference>
<comment type="similarity">
    <text evidence="2 10">Belongs to the PduL family.</text>
</comment>
<gene>
    <name evidence="11" type="ORF">P6N53_11390</name>
</gene>
<dbReference type="NCBIfam" id="NF011652">
    <property type="entry name" value="PRK15070.1"/>
    <property type="match status" value="1"/>
</dbReference>
<dbReference type="EC" id="2.3.1.222" evidence="3 10"/>
<evidence type="ECO:0000256" key="9">
    <source>
        <dbReference type="ARBA" id="ARBA00047589"/>
    </source>
</evidence>
<evidence type="ECO:0000313" key="12">
    <source>
        <dbReference type="Proteomes" id="UP001172911"/>
    </source>
</evidence>
<comment type="pathway">
    <text evidence="10">Polyol metabolism; 1,2-propanediol degradation.</text>
</comment>
<keyword evidence="8 10" id="KW-0012">Acyltransferase</keyword>
<evidence type="ECO:0000256" key="2">
    <source>
        <dbReference type="ARBA" id="ARBA00007342"/>
    </source>
</evidence>
<comment type="function">
    <text evidence="10">Involved in 1,2-propanediol (1,2-PD) degradation by catalyzing the conversion of propanoyl-CoA to propanoyl-phosphate.</text>
</comment>
<dbReference type="PANTHER" id="PTHR39453">
    <property type="entry name" value="PHOSPHATE PROPANOYLTRANSFERASE"/>
    <property type="match status" value="1"/>
</dbReference>
<keyword evidence="5 10" id="KW-0808">Transferase</keyword>
<dbReference type="PIRSF" id="PIRSF010130">
    <property type="entry name" value="PduL"/>
    <property type="match status" value="1"/>
</dbReference>
<keyword evidence="6" id="KW-0479">Metal-binding</keyword>
<evidence type="ECO:0000256" key="5">
    <source>
        <dbReference type="ARBA" id="ARBA00022679"/>
    </source>
</evidence>
<dbReference type="Pfam" id="PF06130">
    <property type="entry name" value="PTAC"/>
    <property type="match status" value="1"/>
</dbReference>
<proteinExistence type="inferred from homology"/>
<evidence type="ECO:0000256" key="4">
    <source>
        <dbReference type="ARBA" id="ARBA00020837"/>
    </source>
</evidence>
<comment type="catalytic activity">
    <reaction evidence="9 10">
        <text>propanoyl-CoA + phosphate = propanoyl phosphate + CoA</text>
        <dbReference type="Rhea" id="RHEA:28046"/>
        <dbReference type="ChEBI" id="CHEBI:43474"/>
        <dbReference type="ChEBI" id="CHEBI:57287"/>
        <dbReference type="ChEBI" id="CHEBI:57392"/>
        <dbReference type="ChEBI" id="CHEBI:58933"/>
        <dbReference type="EC" id="2.3.1.222"/>
    </reaction>
</comment>
<reference evidence="11" key="2">
    <citation type="submission" date="2023-03" db="EMBL/GenBank/DDBJ databases">
        <authorList>
            <person name="Zhang Z."/>
        </authorList>
    </citation>
    <scope>NUCLEOTIDE SEQUENCE</scope>
    <source>
        <strain evidence="11">DSA</strain>
    </source>
</reference>
<protein>
    <recommendedName>
        <fullName evidence="4 10">Phosphate propanoyltransferase</fullName>
        <ecNumber evidence="3 10">2.3.1.222</ecNumber>
    </recommendedName>
</protein>
<dbReference type="PANTHER" id="PTHR39453:SF1">
    <property type="entry name" value="PHOSPHATE PROPANOYLTRANSFERASE"/>
    <property type="match status" value="1"/>
</dbReference>
<dbReference type="InterPro" id="IPR008300">
    <property type="entry name" value="PTAC"/>
</dbReference>
<dbReference type="RefSeq" id="WP_304543192.1">
    <property type="nucleotide sequence ID" value="NZ_JARPTC010000016.1"/>
</dbReference>
<sequence>MEQQMIEQVVSQVLAEIYSREKQGQPVDGIPVGISNRHIHLSAEHIEQLFGKGYTLTPEKNLKQVGEYAAKETLTLVGPKGALRNVRVLGPVRKFTQVEISRTDGFNLGIVPPIRDSGKLEDTPGIVLVGPKGGVSLNKGVIVAARHIHMGVEDAHRYNVSDGDRVTIKINGPRGGSFDNVLVRVNPNFRLEFHIDTDEANAAALKNGDTVSIDIREQSCGA</sequence>
<evidence type="ECO:0000256" key="1">
    <source>
        <dbReference type="ARBA" id="ARBA00001947"/>
    </source>
</evidence>
<evidence type="ECO:0000256" key="3">
    <source>
        <dbReference type="ARBA" id="ARBA00012206"/>
    </source>
</evidence>
<keyword evidence="7" id="KW-0862">Zinc</keyword>
<dbReference type="GO" id="GO:0046872">
    <property type="term" value="F:metal ion binding"/>
    <property type="evidence" value="ECO:0007669"/>
    <property type="project" value="UniProtKB-KW"/>
</dbReference>
<keyword evidence="12" id="KW-1185">Reference proteome</keyword>
<comment type="caution">
    <text evidence="11">The sequence shown here is derived from an EMBL/GenBank/DDBJ whole genome shotgun (WGS) entry which is preliminary data.</text>
</comment>
<evidence type="ECO:0000256" key="7">
    <source>
        <dbReference type="ARBA" id="ARBA00022833"/>
    </source>
</evidence>
<dbReference type="AlphaFoldDB" id="A0AAW7ZDN6"/>
<evidence type="ECO:0000256" key="6">
    <source>
        <dbReference type="ARBA" id="ARBA00022723"/>
    </source>
</evidence>
<dbReference type="EMBL" id="JARPTC010000016">
    <property type="protein sequence ID" value="MDO7787823.1"/>
    <property type="molecule type" value="Genomic_DNA"/>
</dbReference>
<dbReference type="Proteomes" id="UP001172911">
    <property type="component" value="Unassembled WGS sequence"/>
</dbReference>
<evidence type="ECO:0000313" key="11">
    <source>
        <dbReference type="EMBL" id="MDO7787823.1"/>
    </source>
</evidence>
<evidence type="ECO:0000256" key="8">
    <source>
        <dbReference type="ARBA" id="ARBA00023315"/>
    </source>
</evidence>
<accession>A0AAW7ZDN6</accession>
<organism evidence="11 12">
    <name type="scientific">Desulforamulus aquiferis</name>
    <dbReference type="NCBI Taxonomy" id="1397668"/>
    <lineage>
        <taxon>Bacteria</taxon>
        <taxon>Bacillati</taxon>
        <taxon>Bacillota</taxon>
        <taxon>Clostridia</taxon>
        <taxon>Eubacteriales</taxon>
        <taxon>Peptococcaceae</taxon>
        <taxon>Desulforamulus</taxon>
    </lineage>
</organism>
<comment type="cofactor">
    <cofactor evidence="1">
        <name>Zn(2+)</name>
        <dbReference type="ChEBI" id="CHEBI:29105"/>
    </cofactor>
</comment>